<comment type="cofactor">
    <cofactor evidence="1 6">
        <name>pyridoxal 5'-phosphate</name>
        <dbReference type="ChEBI" id="CHEBI:597326"/>
    </cofactor>
</comment>
<proteinExistence type="inferred from homology"/>
<evidence type="ECO:0000256" key="2">
    <source>
        <dbReference type="ARBA" id="ARBA00007441"/>
    </source>
</evidence>
<dbReference type="Proteomes" id="UP000177208">
    <property type="component" value="Unassembled WGS sequence"/>
</dbReference>
<dbReference type="InterPro" id="IPR004839">
    <property type="entry name" value="Aminotransferase_I/II_large"/>
</dbReference>
<dbReference type="FunFam" id="3.40.640.10:FF:000033">
    <property type="entry name" value="Aspartate aminotransferase"/>
    <property type="match status" value="1"/>
</dbReference>
<keyword evidence="3 6" id="KW-0032">Aminotransferase</keyword>
<evidence type="ECO:0000256" key="3">
    <source>
        <dbReference type="ARBA" id="ARBA00022576"/>
    </source>
</evidence>
<accession>A0A1F7GF12</accession>
<dbReference type="InterPro" id="IPR015422">
    <property type="entry name" value="PyrdxlP-dep_Trfase_small"/>
</dbReference>
<dbReference type="Gene3D" id="3.40.640.10">
    <property type="entry name" value="Type I PLP-dependent aspartate aminotransferase-like (Major domain)"/>
    <property type="match status" value="1"/>
</dbReference>
<dbReference type="PANTHER" id="PTHR43807">
    <property type="entry name" value="FI04487P"/>
    <property type="match status" value="1"/>
</dbReference>
<evidence type="ECO:0000313" key="9">
    <source>
        <dbReference type="Proteomes" id="UP000177208"/>
    </source>
</evidence>
<dbReference type="InterPro" id="IPR015424">
    <property type="entry name" value="PyrdxlP-dep_Trfase"/>
</dbReference>
<evidence type="ECO:0000313" key="8">
    <source>
        <dbReference type="EMBL" id="OGK17508.1"/>
    </source>
</evidence>
<evidence type="ECO:0000256" key="5">
    <source>
        <dbReference type="ARBA" id="ARBA00022898"/>
    </source>
</evidence>
<comment type="similarity">
    <text evidence="2 6">Belongs to the class-I pyridoxal-phosphate-dependent aminotransferase family.</text>
</comment>
<dbReference type="AlphaFoldDB" id="A0A1F7GF12"/>
<dbReference type="CDD" id="cd00609">
    <property type="entry name" value="AAT_like"/>
    <property type="match status" value="1"/>
</dbReference>
<evidence type="ECO:0000256" key="6">
    <source>
        <dbReference type="RuleBase" id="RU000481"/>
    </source>
</evidence>
<dbReference type="GO" id="GO:0016212">
    <property type="term" value="F:kynurenine-oxoglutarate transaminase activity"/>
    <property type="evidence" value="ECO:0007669"/>
    <property type="project" value="TreeGrafter"/>
</dbReference>
<evidence type="ECO:0000256" key="4">
    <source>
        <dbReference type="ARBA" id="ARBA00022679"/>
    </source>
</evidence>
<comment type="caution">
    <text evidence="8">The sequence shown here is derived from an EMBL/GenBank/DDBJ whole genome shotgun (WGS) entry which is preliminary data.</text>
</comment>
<name>A0A1F7GF12_9BACT</name>
<keyword evidence="4 6" id="KW-0808">Transferase</keyword>
<dbReference type="EMBL" id="MFZG01000005">
    <property type="protein sequence ID" value="OGK17508.1"/>
    <property type="molecule type" value="Genomic_DNA"/>
</dbReference>
<evidence type="ECO:0000256" key="1">
    <source>
        <dbReference type="ARBA" id="ARBA00001933"/>
    </source>
</evidence>
<dbReference type="EC" id="2.6.1.-" evidence="6"/>
<dbReference type="PANTHER" id="PTHR43807:SF20">
    <property type="entry name" value="FI04487P"/>
    <property type="match status" value="1"/>
</dbReference>
<dbReference type="Gene3D" id="3.90.1150.10">
    <property type="entry name" value="Aspartate Aminotransferase, domain 1"/>
    <property type="match status" value="1"/>
</dbReference>
<dbReference type="GO" id="GO:0005737">
    <property type="term" value="C:cytoplasm"/>
    <property type="evidence" value="ECO:0007669"/>
    <property type="project" value="TreeGrafter"/>
</dbReference>
<dbReference type="PROSITE" id="PS00105">
    <property type="entry name" value="AA_TRANSFER_CLASS_1"/>
    <property type="match status" value="1"/>
</dbReference>
<reference evidence="8 9" key="1">
    <citation type="journal article" date="2016" name="Nat. Commun.">
        <title>Thousands of microbial genomes shed light on interconnected biogeochemical processes in an aquifer system.</title>
        <authorList>
            <person name="Anantharaman K."/>
            <person name="Brown C.T."/>
            <person name="Hug L.A."/>
            <person name="Sharon I."/>
            <person name="Castelle C.J."/>
            <person name="Probst A.J."/>
            <person name="Thomas B.C."/>
            <person name="Singh A."/>
            <person name="Wilkins M.J."/>
            <person name="Karaoz U."/>
            <person name="Brodie E.L."/>
            <person name="Williams K.H."/>
            <person name="Hubbard S.S."/>
            <person name="Banfield J.F."/>
        </authorList>
    </citation>
    <scope>NUCLEOTIDE SEQUENCE [LARGE SCALE GENOMIC DNA]</scope>
</reference>
<evidence type="ECO:0000259" key="7">
    <source>
        <dbReference type="Pfam" id="PF00155"/>
    </source>
</evidence>
<protein>
    <recommendedName>
        <fullName evidence="6">Aminotransferase</fullName>
        <ecNumber evidence="6">2.6.1.-</ecNumber>
    </recommendedName>
</protein>
<feature type="domain" description="Aminotransferase class I/classII large" evidence="7">
    <location>
        <begin position="28"/>
        <end position="381"/>
    </location>
</feature>
<dbReference type="InterPro" id="IPR004838">
    <property type="entry name" value="NHTrfase_class1_PyrdxlP-BS"/>
</dbReference>
<sequence length="386" mass="42921">MKINLSNRAKLLGQSDIRAMSLECEKVKGINLSQGVSDLPINPVVEQAAKRAIEKGINHYTRYDGLDELRQAIAGKLKRDNILEVDADKNIIVSSGATGALYSAFLALLNPGDEIIILEPFYGYHLSTVLAVDLKPVFVSTAPPDWKIDFDRLEKSISSKTKGIIICTPANPSGKVFTSGELKQIGELVIKHDLLIFTDEIYEYFLYDGNKHVSPFSFPEFQEKTIMVSGYSKTFSITGWRIGYLVCDERYKEAIGDISDLVYVCAPAPLQTGVAQGIEKLDVSFYDNLKRIFAKKRDKICAVLDKTGLTPYIPQGAYYVLSDVGRIPGRDSREKAMYILRKTGVATVPGRAFYHGNGGDNLVRICFAKEDKVIDEACERLLKLKL</sequence>
<dbReference type="SUPFAM" id="SSF53383">
    <property type="entry name" value="PLP-dependent transferases"/>
    <property type="match status" value="1"/>
</dbReference>
<gene>
    <name evidence="8" type="ORF">A2774_00770</name>
</gene>
<dbReference type="InterPro" id="IPR015421">
    <property type="entry name" value="PyrdxlP-dep_Trfase_major"/>
</dbReference>
<organism evidence="8 9">
    <name type="scientific">Candidatus Roizmanbacteria bacterium RIFCSPHIGHO2_01_FULL_39_12c</name>
    <dbReference type="NCBI Taxonomy" id="1802031"/>
    <lineage>
        <taxon>Bacteria</taxon>
        <taxon>Candidatus Roizmaniibacteriota</taxon>
    </lineage>
</organism>
<dbReference type="Pfam" id="PF00155">
    <property type="entry name" value="Aminotran_1_2"/>
    <property type="match status" value="1"/>
</dbReference>
<dbReference type="InterPro" id="IPR051326">
    <property type="entry name" value="Kynurenine-oxoglutarate_AT"/>
</dbReference>
<dbReference type="GO" id="GO:0030170">
    <property type="term" value="F:pyridoxal phosphate binding"/>
    <property type="evidence" value="ECO:0007669"/>
    <property type="project" value="InterPro"/>
</dbReference>
<keyword evidence="5" id="KW-0663">Pyridoxal phosphate</keyword>